<dbReference type="InterPro" id="IPR038507">
    <property type="entry name" value="YcnI-like_sf"/>
</dbReference>
<sequence>MSKTRVVSTLSAALFAAFLSSGAQAHMSLETANAESGSFYKAILKLPHGCDGAATVRVEATLPAGFISAKPMMKPGWKIETVKGDYDREYAFIHGMTKKDGVVKVIWSGGEVPDDFYDEFVVTGYLAKEMKPGPTYFPVKQTCTEGEIDWSEVPKDGEDAHSLERPRPS</sequence>
<dbReference type="Pfam" id="PF07987">
    <property type="entry name" value="DUF1775"/>
    <property type="match status" value="1"/>
</dbReference>
<dbReference type="PATRIC" id="fig|1177755.3.peg.784"/>
<dbReference type="InterPro" id="IPR012533">
    <property type="entry name" value="YcnI-copper_dom"/>
</dbReference>
<gene>
    <name evidence="4" type="ORF">A7A08_00782</name>
</gene>
<evidence type="ECO:0000313" key="5">
    <source>
        <dbReference type="Proteomes" id="UP000095087"/>
    </source>
</evidence>
<feature type="region of interest" description="Disordered" evidence="1">
    <location>
        <begin position="147"/>
        <end position="169"/>
    </location>
</feature>
<dbReference type="EMBL" id="MASI01000001">
    <property type="protein sequence ID" value="ODA68948.1"/>
    <property type="molecule type" value="Genomic_DNA"/>
</dbReference>
<proteinExistence type="predicted"/>
<evidence type="ECO:0000256" key="2">
    <source>
        <dbReference type="SAM" id="SignalP"/>
    </source>
</evidence>
<dbReference type="CDD" id="cd08545">
    <property type="entry name" value="YcnI_like"/>
    <property type="match status" value="1"/>
</dbReference>
<name>A0A1E2S3Q0_9HYPH</name>
<evidence type="ECO:0000259" key="3">
    <source>
        <dbReference type="Pfam" id="PF07987"/>
    </source>
</evidence>
<feature type="signal peptide" evidence="2">
    <location>
        <begin position="1"/>
        <end position="25"/>
    </location>
</feature>
<dbReference type="Gene3D" id="2.60.40.2230">
    <property type="entry name" value="Uncharacterised protein YcnI-like PF07987, DUF1775"/>
    <property type="match status" value="1"/>
</dbReference>
<accession>A0A1E2S3Q0</accession>
<feature type="domain" description="YncI copper-binding" evidence="3">
    <location>
        <begin position="26"/>
        <end position="168"/>
    </location>
</feature>
<dbReference type="AlphaFoldDB" id="A0A1E2S3Q0"/>
<feature type="compositionally biased region" description="Basic and acidic residues" evidence="1">
    <location>
        <begin position="152"/>
        <end position="169"/>
    </location>
</feature>
<keyword evidence="2" id="KW-0732">Signal</keyword>
<protein>
    <recommendedName>
        <fullName evidence="3">YncI copper-binding domain-containing protein</fullName>
    </recommendedName>
</protein>
<reference evidence="4 5" key="1">
    <citation type="submission" date="2016-07" db="EMBL/GenBank/DDBJ databases">
        <title>Draft genome sequence of Methyloligella halotolerans C2T (VKM B-2706T=CCUG 61687T=DSM 25045T), a halotolerant polyhydroxybutyrate accumulating methylotroph.</title>
        <authorList>
            <person name="Vasilenko O.V."/>
            <person name="Doronina N.V."/>
            <person name="Poroshina M.N."/>
            <person name="Tarlachkov S.V."/>
            <person name="Trotsenko Y.A."/>
        </authorList>
    </citation>
    <scope>NUCLEOTIDE SEQUENCE [LARGE SCALE GENOMIC DNA]</scope>
    <source>
        <strain evidence="4 5">VKM B-2706</strain>
    </source>
</reference>
<dbReference type="STRING" id="1177755.A7A08_00782"/>
<keyword evidence="5" id="KW-1185">Reference proteome</keyword>
<dbReference type="Proteomes" id="UP000095087">
    <property type="component" value="Unassembled WGS sequence"/>
</dbReference>
<comment type="caution">
    <text evidence="4">The sequence shown here is derived from an EMBL/GenBank/DDBJ whole genome shotgun (WGS) entry which is preliminary data.</text>
</comment>
<feature type="chain" id="PRO_5009116686" description="YncI copper-binding domain-containing protein" evidence="2">
    <location>
        <begin position="26"/>
        <end position="169"/>
    </location>
</feature>
<dbReference type="OrthoDB" id="9796962at2"/>
<evidence type="ECO:0000256" key="1">
    <source>
        <dbReference type="SAM" id="MobiDB-lite"/>
    </source>
</evidence>
<evidence type="ECO:0000313" key="4">
    <source>
        <dbReference type="EMBL" id="ODA68948.1"/>
    </source>
</evidence>
<dbReference type="RefSeq" id="WP_069094309.1">
    <property type="nucleotide sequence ID" value="NZ_MASI01000001.1"/>
</dbReference>
<organism evidence="4 5">
    <name type="scientific">Methyloligella halotolerans</name>
    <dbReference type="NCBI Taxonomy" id="1177755"/>
    <lineage>
        <taxon>Bacteria</taxon>
        <taxon>Pseudomonadati</taxon>
        <taxon>Pseudomonadota</taxon>
        <taxon>Alphaproteobacteria</taxon>
        <taxon>Hyphomicrobiales</taxon>
        <taxon>Hyphomicrobiaceae</taxon>
        <taxon>Methyloligella</taxon>
    </lineage>
</organism>